<proteinExistence type="predicted"/>
<dbReference type="OrthoDB" id="634852at2759"/>
<sequence>MQTNFQKYPSSFSLVPKNHHHQSLCKIVACANKSSSSKDKKGFKFLGHSLDDIKLKLNDFDSSSVQDALNIWASKTKNLLNEVTSPLIKNVQDNNPTMGDSYELNDMEEFFMAEQTIDSRTPCGDLSLAAIVSIEQFSRMNGLTGKKMQRIFMALVPPNVSNDARNLVEYCCFRFLSRDSSEIHPSLKEPAFQRLMFVTMLAWEHPYTNNNESRGEIGEKASFQVHFSRKLVGQEAFVRIAPAVSGLADWPTVHNLFKALAGGQKSISFPVWSKYISELLKVYEGRKSYHIAGSPPIYDEKILCLGSSRKRPVLKWENNVAWPGKLTLTNKALYYEAIGLKGQQDVIRMDLTGVGSLVEKTRVGPFGSDLFDSAVSVTSGPESKPWVLEFVDLGGEMRRDVWFAFIKEVISLYQFIRDFGPKENDESVKHVYGAQKGNEKATSYAINGIARLQALQFTKKPLDEPTKLVQFSFLQNAPYGDIVCQTLAVNCWGGQLTTRLKEIEFDDHVYDIDGGVYLRKWMRHSSWNSNASIAFWKNTLMRHALILSKNLVVADKTLIEKAAITCRDKHSVVEKTQATIDAAMIEGIPSNIDLFKEIVLPLTAIAKNFGKLRRWEEPHLTASFLGFVYALIYRNLLSYVFPVTLMALATSMLVLKGLKEQGRLGRNFGKITIRDQPPSNTIEKIIAVKEAMRVVEKYMQSINVSLLKVRTILLAGQPQITTEVAMVLLFGSTILLTVPFKYVLSLIILDLFTQELDFRKEMFVKFIGFLKARWDTVPASPVSVLPFDTNANQEKKETNLRKLEKTQNK</sequence>
<dbReference type="EMBL" id="PKPP01000311">
    <property type="protein sequence ID" value="PWA94487.1"/>
    <property type="molecule type" value="Genomic_DNA"/>
</dbReference>
<dbReference type="PANTHER" id="PTHR31860:SF3">
    <property type="entry name" value="PROTEIN, PUTATIVE (DUF639)-RELATED"/>
    <property type="match status" value="1"/>
</dbReference>
<organism evidence="2 3">
    <name type="scientific">Artemisia annua</name>
    <name type="common">Sweet wormwood</name>
    <dbReference type="NCBI Taxonomy" id="35608"/>
    <lineage>
        <taxon>Eukaryota</taxon>
        <taxon>Viridiplantae</taxon>
        <taxon>Streptophyta</taxon>
        <taxon>Embryophyta</taxon>
        <taxon>Tracheophyta</taxon>
        <taxon>Spermatophyta</taxon>
        <taxon>Magnoliopsida</taxon>
        <taxon>eudicotyledons</taxon>
        <taxon>Gunneridae</taxon>
        <taxon>Pentapetalae</taxon>
        <taxon>asterids</taxon>
        <taxon>campanulids</taxon>
        <taxon>Asterales</taxon>
        <taxon>Asteraceae</taxon>
        <taxon>Asteroideae</taxon>
        <taxon>Anthemideae</taxon>
        <taxon>Artemisiinae</taxon>
        <taxon>Artemisia</taxon>
    </lineage>
</organism>
<dbReference type="PANTHER" id="PTHR31860">
    <property type="entry name" value="HEAT-INDUCIBLE TRANSCRIPTION REPRESSOR (DUF639)-RELATED"/>
    <property type="match status" value="1"/>
</dbReference>
<keyword evidence="1" id="KW-0812">Transmembrane</keyword>
<feature type="transmembrane region" description="Helical" evidence="1">
    <location>
        <begin position="636"/>
        <end position="655"/>
    </location>
</feature>
<dbReference type="AlphaFoldDB" id="A0A2U1Q906"/>
<dbReference type="Pfam" id="PF04842">
    <property type="entry name" value="DUF639"/>
    <property type="match status" value="1"/>
</dbReference>
<keyword evidence="1" id="KW-0472">Membrane</keyword>
<reference evidence="2 3" key="1">
    <citation type="journal article" date="2018" name="Mol. Plant">
        <title>The genome of Artemisia annua provides insight into the evolution of Asteraceae family and artemisinin biosynthesis.</title>
        <authorList>
            <person name="Shen Q."/>
            <person name="Zhang L."/>
            <person name="Liao Z."/>
            <person name="Wang S."/>
            <person name="Yan T."/>
            <person name="Shi P."/>
            <person name="Liu M."/>
            <person name="Fu X."/>
            <person name="Pan Q."/>
            <person name="Wang Y."/>
            <person name="Lv Z."/>
            <person name="Lu X."/>
            <person name="Zhang F."/>
            <person name="Jiang W."/>
            <person name="Ma Y."/>
            <person name="Chen M."/>
            <person name="Hao X."/>
            <person name="Li L."/>
            <person name="Tang Y."/>
            <person name="Lv G."/>
            <person name="Zhou Y."/>
            <person name="Sun X."/>
            <person name="Brodelius P.E."/>
            <person name="Rose J.K.C."/>
            <person name="Tang K."/>
        </authorList>
    </citation>
    <scope>NUCLEOTIDE SEQUENCE [LARGE SCALE GENOMIC DNA]</scope>
    <source>
        <strain evidence="3">cv. Huhao1</strain>
        <tissue evidence="2">Leaf</tissue>
    </source>
</reference>
<evidence type="ECO:0000313" key="2">
    <source>
        <dbReference type="EMBL" id="PWA94487.1"/>
    </source>
</evidence>
<dbReference type="STRING" id="35608.A0A2U1Q906"/>
<protein>
    <submittedName>
        <fullName evidence="2">Uncharacterized protein</fullName>
    </submittedName>
</protein>
<dbReference type="Proteomes" id="UP000245207">
    <property type="component" value="Unassembled WGS sequence"/>
</dbReference>
<feature type="transmembrane region" description="Helical" evidence="1">
    <location>
        <begin position="726"/>
        <end position="752"/>
    </location>
</feature>
<keyword evidence="1" id="KW-1133">Transmembrane helix</keyword>
<evidence type="ECO:0000313" key="3">
    <source>
        <dbReference type="Proteomes" id="UP000245207"/>
    </source>
</evidence>
<comment type="caution">
    <text evidence="2">The sequence shown here is derived from an EMBL/GenBank/DDBJ whole genome shotgun (WGS) entry which is preliminary data.</text>
</comment>
<keyword evidence="3" id="KW-1185">Reference proteome</keyword>
<name>A0A2U1Q906_ARTAN</name>
<dbReference type="InterPro" id="IPR006927">
    <property type="entry name" value="DUF639"/>
</dbReference>
<accession>A0A2U1Q906</accession>
<gene>
    <name evidence="2" type="ORF">CTI12_AA056460</name>
</gene>
<evidence type="ECO:0000256" key="1">
    <source>
        <dbReference type="SAM" id="Phobius"/>
    </source>
</evidence>